<keyword evidence="3" id="KW-0949">S-adenosyl-L-methionine</keyword>
<evidence type="ECO:0000256" key="2">
    <source>
        <dbReference type="ARBA" id="ARBA00022485"/>
    </source>
</evidence>
<keyword evidence="5" id="KW-0408">Iron</keyword>
<dbReference type="GO" id="GO:0005737">
    <property type="term" value="C:cytoplasm"/>
    <property type="evidence" value="ECO:0007669"/>
    <property type="project" value="TreeGrafter"/>
</dbReference>
<sequence>MSKKHYIIPIFVPHEGCPFDCVFCNQRKITGVDTTISYRDVENIIENHIRTIGVSYDKHIEVAFFGGSFTGINIEKQRELLSAADKWYKRGVIKDIRLSTRPDYIDEKILENLKKFNVSIIELGVQSLDNDVLKQSFRGHSAEDVIAASKLIKKFDFKLGLQMMIGLPGDNIQKSVKTANRIVSCNPNFVRIYPTLVIKGTNLEKMYLKGIYNPLTLNEAVEICKELYKIFSKNNIKVIRMGLQPTDNIMEGKDVVAGPFHPSFRQLVISSLIRDKIVDVLSKYEKKVRELIFIVNSKNISFVVGNKKENINYIKEKFNIGSIKIKEDNSILKDIIKLSLNNNDTFTIKFQ</sequence>
<keyword evidence="4" id="KW-0479">Metal-binding</keyword>
<dbReference type="InterPro" id="IPR039661">
    <property type="entry name" value="ELP3"/>
</dbReference>
<evidence type="ECO:0000256" key="3">
    <source>
        <dbReference type="ARBA" id="ARBA00022691"/>
    </source>
</evidence>
<dbReference type="Pfam" id="PF04055">
    <property type="entry name" value="Radical_SAM"/>
    <property type="match status" value="1"/>
</dbReference>
<gene>
    <name evidence="8" type="ORF">SAMN02745883_00184</name>
</gene>
<name>A0A1M6LF06_9FIRM</name>
<dbReference type="CDD" id="cd01335">
    <property type="entry name" value="Radical_SAM"/>
    <property type="match status" value="1"/>
</dbReference>
<dbReference type="SFLD" id="SFLDG01082">
    <property type="entry name" value="B12-binding_domain_containing"/>
    <property type="match status" value="1"/>
</dbReference>
<dbReference type="GO" id="GO:0002926">
    <property type="term" value="P:tRNA wobble base 5-methoxycarbonylmethyl-2-thiouridinylation"/>
    <property type="evidence" value="ECO:0007669"/>
    <property type="project" value="TreeGrafter"/>
</dbReference>
<dbReference type="Gene3D" id="3.80.30.20">
    <property type="entry name" value="tm_1862 like domain"/>
    <property type="match status" value="1"/>
</dbReference>
<dbReference type="GO" id="GO:0003824">
    <property type="term" value="F:catalytic activity"/>
    <property type="evidence" value="ECO:0007669"/>
    <property type="project" value="InterPro"/>
</dbReference>
<evidence type="ECO:0000256" key="6">
    <source>
        <dbReference type="ARBA" id="ARBA00023014"/>
    </source>
</evidence>
<dbReference type="InterPro" id="IPR007197">
    <property type="entry name" value="rSAM"/>
</dbReference>
<dbReference type="AlphaFoldDB" id="A0A1M6LF06"/>
<organism evidence="8 9">
    <name type="scientific">Caminicella sporogenes DSM 14501</name>
    <dbReference type="NCBI Taxonomy" id="1121266"/>
    <lineage>
        <taxon>Bacteria</taxon>
        <taxon>Bacillati</taxon>
        <taxon>Bacillota</taxon>
        <taxon>Clostridia</taxon>
        <taxon>Peptostreptococcales</taxon>
        <taxon>Caminicellaceae</taxon>
        <taxon>Caminicella</taxon>
    </lineage>
</organism>
<keyword evidence="9" id="KW-1185">Reference proteome</keyword>
<evidence type="ECO:0000256" key="5">
    <source>
        <dbReference type="ARBA" id="ARBA00023004"/>
    </source>
</evidence>
<dbReference type="Proteomes" id="UP000184082">
    <property type="component" value="Unassembled WGS sequence"/>
</dbReference>
<reference evidence="8 9" key="1">
    <citation type="submission" date="2016-11" db="EMBL/GenBank/DDBJ databases">
        <authorList>
            <person name="Jaros S."/>
            <person name="Januszkiewicz K."/>
            <person name="Wedrychowicz H."/>
        </authorList>
    </citation>
    <scope>NUCLEOTIDE SEQUENCE [LARGE SCALE GENOMIC DNA]</scope>
    <source>
        <strain evidence="8 9">DSM 14501</strain>
    </source>
</reference>
<dbReference type="Pfam" id="PF16199">
    <property type="entry name" value="Radical_SAM_C"/>
    <property type="match status" value="1"/>
</dbReference>
<dbReference type="InterPro" id="IPR006638">
    <property type="entry name" value="Elp3/MiaA/NifB-like_rSAM"/>
</dbReference>
<dbReference type="RefSeq" id="WP_072965506.1">
    <property type="nucleotide sequence ID" value="NZ_FRAJ01000003.1"/>
</dbReference>
<dbReference type="SMART" id="SM00729">
    <property type="entry name" value="Elp3"/>
    <property type="match status" value="1"/>
</dbReference>
<protein>
    <recommendedName>
        <fullName evidence="7">Radical SAM core domain-containing protein</fullName>
    </recommendedName>
</protein>
<dbReference type="SFLD" id="SFLDG01086">
    <property type="entry name" value="elongater_protein-like"/>
    <property type="match status" value="1"/>
</dbReference>
<evidence type="ECO:0000256" key="4">
    <source>
        <dbReference type="ARBA" id="ARBA00022723"/>
    </source>
</evidence>
<evidence type="ECO:0000313" key="9">
    <source>
        <dbReference type="Proteomes" id="UP000184082"/>
    </source>
</evidence>
<keyword evidence="6" id="KW-0411">Iron-sulfur</keyword>
<dbReference type="InterPro" id="IPR032432">
    <property type="entry name" value="Radical_SAM_C"/>
</dbReference>
<dbReference type="PANTHER" id="PTHR11135">
    <property type="entry name" value="HISTONE ACETYLTRANSFERASE-RELATED"/>
    <property type="match status" value="1"/>
</dbReference>
<evidence type="ECO:0000259" key="7">
    <source>
        <dbReference type="PROSITE" id="PS51918"/>
    </source>
</evidence>
<keyword evidence="2" id="KW-0004">4Fe-4S</keyword>
<evidence type="ECO:0000256" key="1">
    <source>
        <dbReference type="ARBA" id="ARBA00001966"/>
    </source>
</evidence>
<dbReference type="PROSITE" id="PS51918">
    <property type="entry name" value="RADICAL_SAM"/>
    <property type="match status" value="1"/>
</dbReference>
<dbReference type="EMBL" id="FRAJ01000003">
    <property type="protein sequence ID" value="SHJ69784.1"/>
    <property type="molecule type" value="Genomic_DNA"/>
</dbReference>
<dbReference type="PANTHER" id="PTHR11135:SF0">
    <property type="entry name" value="ELONGATOR COMPLEX PROTEIN 3"/>
    <property type="match status" value="1"/>
</dbReference>
<accession>A0A1M6LF06</accession>
<dbReference type="SFLD" id="SFLDS00029">
    <property type="entry name" value="Radical_SAM"/>
    <property type="match status" value="1"/>
</dbReference>
<feature type="domain" description="Radical SAM core" evidence="7">
    <location>
        <begin position="1"/>
        <end position="234"/>
    </location>
</feature>
<dbReference type="InterPro" id="IPR058240">
    <property type="entry name" value="rSAM_sf"/>
</dbReference>
<dbReference type="InterPro" id="IPR023404">
    <property type="entry name" value="rSAM_horseshoe"/>
</dbReference>
<evidence type="ECO:0000313" key="8">
    <source>
        <dbReference type="EMBL" id="SHJ69784.1"/>
    </source>
</evidence>
<dbReference type="SUPFAM" id="SSF102114">
    <property type="entry name" value="Radical SAM enzymes"/>
    <property type="match status" value="1"/>
</dbReference>
<dbReference type="GO" id="GO:0051539">
    <property type="term" value="F:4 iron, 4 sulfur cluster binding"/>
    <property type="evidence" value="ECO:0007669"/>
    <property type="project" value="UniProtKB-KW"/>
</dbReference>
<dbReference type="STRING" id="1121266.SAMN02745883_00184"/>
<comment type="cofactor">
    <cofactor evidence="1">
        <name>[4Fe-4S] cluster</name>
        <dbReference type="ChEBI" id="CHEBI:49883"/>
    </cofactor>
</comment>
<dbReference type="GO" id="GO:0046872">
    <property type="term" value="F:metal ion binding"/>
    <property type="evidence" value="ECO:0007669"/>
    <property type="project" value="UniProtKB-KW"/>
</dbReference>
<proteinExistence type="predicted"/>